<evidence type="ECO:0000256" key="1">
    <source>
        <dbReference type="ARBA" id="ARBA00005047"/>
    </source>
</evidence>
<dbReference type="SUPFAM" id="SSF54211">
    <property type="entry name" value="Ribosomal protein S5 domain 2-like"/>
    <property type="match status" value="1"/>
</dbReference>
<dbReference type="PROSITE" id="PS00955">
    <property type="entry name" value="IGP_DEHYDRATASE_2"/>
    <property type="match status" value="1"/>
</dbReference>
<evidence type="ECO:0000256" key="3">
    <source>
        <dbReference type="ARBA" id="ARBA00023102"/>
    </source>
</evidence>
<organism evidence="5 6">
    <name type="scientific">Candidatus Ornithocaccomicrobium faecavium</name>
    <dbReference type="NCBI Taxonomy" id="2840890"/>
    <lineage>
        <taxon>Bacteria</taxon>
        <taxon>Bacillati</taxon>
        <taxon>Bacillota</taxon>
        <taxon>Clostridia</taxon>
        <taxon>Candidatus Ornithocaccomicrobium</taxon>
    </lineage>
</organism>
<dbReference type="InterPro" id="IPR000807">
    <property type="entry name" value="ImidazoleglycerolP_deHydtase"/>
</dbReference>
<dbReference type="PANTHER" id="PTHR23133:SF2">
    <property type="entry name" value="IMIDAZOLEGLYCEROL-PHOSPHATE DEHYDRATASE"/>
    <property type="match status" value="1"/>
</dbReference>
<dbReference type="Gene3D" id="3.30.230.40">
    <property type="entry name" value="Imidazole glycerol phosphate dehydratase, domain 1"/>
    <property type="match status" value="1"/>
</dbReference>
<dbReference type="AlphaFoldDB" id="A0A9D1P6R7"/>
<keyword evidence="3" id="KW-0368">Histidine biosynthesis</keyword>
<dbReference type="InterPro" id="IPR038494">
    <property type="entry name" value="IGPD_sf"/>
</dbReference>
<evidence type="ECO:0000313" key="5">
    <source>
        <dbReference type="EMBL" id="HIV27584.1"/>
    </source>
</evidence>
<dbReference type="Pfam" id="PF00475">
    <property type="entry name" value="IGPD"/>
    <property type="match status" value="1"/>
</dbReference>
<evidence type="ECO:0000256" key="4">
    <source>
        <dbReference type="ARBA" id="ARBA00023239"/>
    </source>
</evidence>
<keyword evidence="4" id="KW-0456">Lyase</keyword>
<dbReference type="Proteomes" id="UP000886884">
    <property type="component" value="Unassembled WGS sequence"/>
</dbReference>
<dbReference type="InterPro" id="IPR020565">
    <property type="entry name" value="ImidazoleglycerP_deHydtase_CS"/>
</dbReference>
<feature type="non-terminal residue" evidence="5">
    <location>
        <position position="1"/>
    </location>
</feature>
<dbReference type="InterPro" id="IPR020568">
    <property type="entry name" value="Ribosomal_Su5_D2-typ_SF"/>
</dbReference>
<comment type="pathway">
    <text evidence="1">Amino-acid biosynthesis; L-histidine biosynthesis; L-histidine from 5-phospho-alpha-D-ribose 1-diphosphate: step 6/9.</text>
</comment>
<evidence type="ECO:0000256" key="2">
    <source>
        <dbReference type="ARBA" id="ARBA00022605"/>
    </source>
</evidence>
<gene>
    <name evidence="5" type="ORF">IAA64_06415</name>
</gene>
<protein>
    <submittedName>
        <fullName evidence="5">Imidazoleglycerol-phosphate dehydratase</fullName>
    </submittedName>
</protein>
<name>A0A9D1P6R7_9FIRM</name>
<proteinExistence type="predicted"/>
<reference evidence="5" key="2">
    <citation type="journal article" date="2021" name="PeerJ">
        <title>Extensive microbial diversity within the chicken gut microbiome revealed by metagenomics and culture.</title>
        <authorList>
            <person name="Gilroy R."/>
            <person name="Ravi A."/>
            <person name="Getino M."/>
            <person name="Pursley I."/>
            <person name="Horton D.L."/>
            <person name="Alikhan N.F."/>
            <person name="Baker D."/>
            <person name="Gharbi K."/>
            <person name="Hall N."/>
            <person name="Watson M."/>
            <person name="Adriaenssens E.M."/>
            <person name="Foster-Nyarko E."/>
            <person name="Jarju S."/>
            <person name="Secka A."/>
            <person name="Antonio M."/>
            <person name="Oren A."/>
            <person name="Chaudhuri R.R."/>
            <person name="La Ragione R."/>
            <person name="Hildebrand F."/>
            <person name="Pallen M.J."/>
        </authorList>
    </citation>
    <scope>NUCLEOTIDE SEQUENCE</scope>
    <source>
        <strain evidence="5">CHK183-6373</strain>
    </source>
</reference>
<evidence type="ECO:0000313" key="6">
    <source>
        <dbReference type="Proteomes" id="UP000886884"/>
    </source>
</evidence>
<sequence length="56" mass="6137">FSRALGAAIHLRLLAGENSHHIIEGAFKALARALAQAVEIDERFRERIPSTKGTIL</sequence>
<dbReference type="GO" id="GO:0000105">
    <property type="term" value="P:L-histidine biosynthetic process"/>
    <property type="evidence" value="ECO:0007669"/>
    <property type="project" value="UniProtKB-KW"/>
</dbReference>
<reference evidence="5" key="1">
    <citation type="submission" date="2020-10" db="EMBL/GenBank/DDBJ databases">
        <authorList>
            <person name="Gilroy R."/>
        </authorList>
    </citation>
    <scope>NUCLEOTIDE SEQUENCE</scope>
    <source>
        <strain evidence="5">CHK183-6373</strain>
    </source>
</reference>
<comment type="caution">
    <text evidence="5">The sequence shown here is derived from an EMBL/GenBank/DDBJ whole genome shotgun (WGS) entry which is preliminary data.</text>
</comment>
<dbReference type="EMBL" id="DVOT01000120">
    <property type="protein sequence ID" value="HIV27584.1"/>
    <property type="molecule type" value="Genomic_DNA"/>
</dbReference>
<dbReference type="PANTHER" id="PTHR23133">
    <property type="entry name" value="IMIDAZOLEGLYCEROL-PHOSPHATE DEHYDRATASE HIS7"/>
    <property type="match status" value="1"/>
</dbReference>
<keyword evidence="2" id="KW-0028">Amino-acid biosynthesis</keyword>
<accession>A0A9D1P6R7</accession>
<dbReference type="GO" id="GO:0004424">
    <property type="term" value="F:imidazoleglycerol-phosphate dehydratase activity"/>
    <property type="evidence" value="ECO:0007669"/>
    <property type="project" value="InterPro"/>
</dbReference>